<organism evidence="1">
    <name type="scientific">Amphimedon queenslandica</name>
    <name type="common">Sponge</name>
    <dbReference type="NCBI Taxonomy" id="400682"/>
    <lineage>
        <taxon>Eukaryota</taxon>
        <taxon>Metazoa</taxon>
        <taxon>Porifera</taxon>
        <taxon>Demospongiae</taxon>
        <taxon>Heteroscleromorpha</taxon>
        <taxon>Haplosclerida</taxon>
        <taxon>Niphatidae</taxon>
        <taxon>Amphimedon</taxon>
    </lineage>
</organism>
<name>A0A1X7ULF4_AMPQE</name>
<protein>
    <submittedName>
        <fullName evidence="1">Uncharacterized protein</fullName>
    </submittedName>
</protein>
<accession>A0A1X7ULF4</accession>
<dbReference type="InParanoid" id="A0A1X7ULF4"/>
<dbReference type="AlphaFoldDB" id="A0A1X7ULF4"/>
<dbReference type="EnsemblMetazoa" id="Aqu2.1.28810_001">
    <property type="protein sequence ID" value="Aqu2.1.28810_001"/>
    <property type="gene ID" value="Aqu2.1.28810"/>
</dbReference>
<reference evidence="1" key="1">
    <citation type="submission" date="2017-05" db="UniProtKB">
        <authorList>
            <consortium name="EnsemblMetazoa"/>
        </authorList>
    </citation>
    <scope>IDENTIFICATION</scope>
</reference>
<evidence type="ECO:0000313" key="1">
    <source>
        <dbReference type="EnsemblMetazoa" id="Aqu2.1.28810_001"/>
    </source>
</evidence>
<proteinExistence type="predicted"/>
<sequence>MAFPFPFSNYGGVFISCLEWTVFVCTHSIGSGWKNTAGIELPSIVKRIMRNGKC</sequence>